<dbReference type="SUPFAM" id="SSF54862">
    <property type="entry name" value="4Fe-4S ferredoxins"/>
    <property type="match status" value="3"/>
</dbReference>
<feature type="domain" description="4Fe-4S ferredoxin-type" evidence="8">
    <location>
        <begin position="197"/>
        <end position="226"/>
    </location>
</feature>
<dbReference type="PANTHER" id="PTHR43687:SF6">
    <property type="entry name" value="L-ASPARTATE SEMIALDEHYDE SULFURTRANSFERASE IRON-SULFUR SUBUNIT"/>
    <property type="match status" value="1"/>
</dbReference>
<accession>N0BA36</accession>
<feature type="domain" description="4Fe-4S ferredoxin-type" evidence="8">
    <location>
        <begin position="129"/>
        <end position="155"/>
    </location>
</feature>
<dbReference type="InterPro" id="IPR050572">
    <property type="entry name" value="Fe-S_Ferredoxin"/>
</dbReference>
<dbReference type="Proteomes" id="UP000013307">
    <property type="component" value="Chromosome"/>
</dbReference>
<dbReference type="OrthoDB" id="51455at2157"/>
<feature type="domain" description="4Fe-4S ferredoxin-type" evidence="8">
    <location>
        <begin position="91"/>
        <end position="120"/>
    </location>
</feature>
<dbReference type="CDD" id="cd10549">
    <property type="entry name" value="MtMvhB_like"/>
    <property type="match status" value="1"/>
</dbReference>
<dbReference type="GO" id="GO:0016491">
    <property type="term" value="F:oxidoreductase activity"/>
    <property type="evidence" value="ECO:0007669"/>
    <property type="project" value="UniProtKB-ARBA"/>
</dbReference>
<dbReference type="PANTHER" id="PTHR43687">
    <property type="entry name" value="ADENYLYLSULFATE REDUCTASE, BETA SUBUNIT"/>
    <property type="match status" value="1"/>
</dbReference>
<keyword evidence="5" id="KW-0249">Electron transport</keyword>
<keyword evidence="1" id="KW-0813">Transport</keyword>
<dbReference type="GO" id="GO:0046872">
    <property type="term" value="F:metal ion binding"/>
    <property type="evidence" value="ECO:0007669"/>
    <property type="project" value="UniProtKB-KW"/>
</dbReference>
<keyword evidence="7" id="KW-0411">Iron-sulfur</keyword>
<feature type="domain" description="4Fe-4S ferredoxin-type" evidence="8">
    <location>
        <begin position="44"/>
        <end position="74"/>
    </location>
</feature>
<dbReference type="STRING" id="387631.Asulf_00422"/>
<feature type="domain" description="4Fe-4S ferredoxin-type" evidence="8">
    <location>
        <begin position="13"/>
        <end position="42"/>
    </location>
</feature>
<keyword evidence="6" id="KW-0408">Iron</keyword>
<dbReference type="PROSITE" id="PS00198">
    <property type="entry name" value="4FE4S_FER_1"/>
    <property type="match status" value="5"/>
</dbReference>
<organism evidence="9 10">
    <name type="scientific">Archaeoglobus sulfaticallidus PM70-1</name>
    <dbReference type="NCBI Taxonomy" id="387631"/>
    <lineage>
        <taxon>Archaea</taxon>
        <taxon>Methanobacteriati</taxon>
        <taxon>Methanobacteriota</taxon>
        <taxon>Archaeoglobi</taxon>
        <taxon>Archaeoglobales</taxon>
        <taxon>Archaeoglobaceae</taxon>
        <taxon>Archaeoglobus</taxon>
    </lineage>
</organism>
<evidence type="ECO:0000256" key="7">
    <source>
        <dbReference type="ARBA" id="ARBA00023014"/>
    </source>
</evidence>
<dbReference type="Pfam" id="PF00037">
    <property type="entry name" value="Fer4"/>
    <property type="match status" value="3"/>
</dbReference>
<dbReference type="HOGENOM" id="CLU_050974_0_0_2"/>
<feature type="domain" description="4Fe-4S ferredoxin-type" evidence="8">
    <location>
        <begin position="156"/>
        <end position="185"/>
    </location>
</feature>
<feature type="domain" description="4Fe-4S ferredoxin-type" evidence="8">
    <location>
        <begin position="311"/>
        <end position="342"/>
    </location>
</feature>
<protein>
    <submittedName>
        <fullName evidence="9">Formylmethanofuran dehydrogenase, subunit F</fullName>
    </submittedName>
</protein>
<evidence type="ECO:0000256" key="1">
    <source>
        <dbReference type="ARBA" id="ARBA00022448"/>
    </source>
</evidence>
<evidence type="ECO:0000313" key="10">
    <source>
        <dbReference type="Proteomes" id="UP000013307"/>
    </source>
</evidence>
<gene>
    <name evidence="9" type="ORF">Asulf_00422</name>
</gene>
<proteinExistence type="predicted"/>
<evidence type="ECO:0000256" key="6">
    <source>
        <dbReference type="ARBA" id="ARBA00023004"/>
    </source>
</evidence>
<sequence length="376" mass="41021">MVQTELLNRKSNSELYFSGELCRGCQICTSVCPRNAISVFRDDGGFTAEVGDNCNLCGTCSDFCPYGALAVKRDGKKGIFTEILKKELEFEKVSVDDSKCTYCGLCMQNCPHDAISVKRKLNIGKIRGGKIEIRDGCINCRLCVMFCPTKAISVSDRPEINEDRCIYCEICSAVCPKDVISVHCDSCRLQASNVLEGRVEVDESRCATCGICAEVCPENAIRVNRLFKGRQHFKAEKCYGLDCSICKEICPNLAIQYRYTPEKEVIFLDRCNFCGVCENSCPAGAIEIERELSDDVNLLEIHLNGKKVNKKSVIAVNDNCFGCGICSSLCPLIKGGLTIDLAHGKAVVVDSSACTACGVCSSNCPAGAITIREVKT</sequence>
<feature type="domain" description="4Fe-4S ferredoxin-type" evidence="8">
    <location>
        <begin position="229"/>
        <end position="260"/>
    </location>
</feature>
<dbReference type="RefSeq" id="WP_015590048.1">
    <property type="nucleotide sequence ID" value="NC_021169.1"/>
</dbReference>
<dbReference type="eggNOG" id="arCOG02180">
    <property type="taxonomic scope" value="Archaea"/>
</dbReference>
<name>N0BA36_9EURY</name>
<evidence type="ECO:0000256" key="5">
    <source>
        <dbReference type="ARBA" id="ARBA00022982"/>
    </source>
</evidence>
<dbReference type="Gene3D" id="3.30.70.20">
    <property type="match status" value="6"/>
</dbReference>
<dbReference type="GeneID" id="15392068"/>
<dbReference type="AlphaFoldDB" id="N0BA36"/>
<evidence type="ECO:0000259" key="8">
    <source>
        <dbReference type="PROSITE" id="PS51379"/>
    </source>
</evidence>
<dbReference type="PROSITE" id="PS51379">
    <property type="entry name" value="4FE4S_FER_2"/>
    <property type="match status" value="10"/>
</dbReference>
<dbReference type="EMBL" id="CP005290">
    <property type="protein sequence ID" value="AGK60449.1"/>
    <property type="molecule type" value="Genomic_DNA"/>
</dbReference>
<evidence type="ECO:0000313" key="9">
    <source>
        <dbReference type="EMBL" id="AGK60449.1"/>
    </source>
</evidence>
<dbReference type="Pfam" id="PF13237">
    <property type="entry name" value="Fer4_10"/>
    <property type="match status" value="1"/>
</dbReference>
<keyword evidence="2" id="KW-0004">4Fe-4S</keyword>
<keyword evidence="3" id="KW-0479">Metal-binding</keyword>
<evidence type="ECO:0000256" key="2">
    <source>
        <dbReference type="ARBA" id="ARBA00022485"/>
    </source>
</evidence>
<dbReference type="GO" id="GO:0051539">
    <property type="term" value="F:4 iron, 4 sulfur cluster binding"/>
    <property type="evidence" value="ECO:0007669"/>
    <property type="project" value="UniProtKB-KW"/>
</dbReference>
<dbReference type="InterPro" id="IPR017896">
    <property type="entry name" value="4Fe4S_Fe-S-bd"/>
</dbReference>
<feature type="domain" description="4Fe-4S ferredoxin-type" evidence="8">
    <location>
        <begin position="262"/>
        <end position="291"/>
    </location>
</feature>
<evidence type="ECO:0000256" key="3">
    <source>
        <dbReference type="ARBA" id="ARBA00022723"/>
    </source>
</evidence>
<feature type="domain" description="4Fe-4S ferredoxin-type" evidence="8">
    <location>
        <begin position="345"/>
        <end position="374"/>
    </location>
</feature>
<dbReference type="InterPro" id="IPR017900">
    <property type="entry name" value="4Fe4S_Fe_S_CS"/>
</dbReference>
<reference evidence="9 10" key="1">
    <citation type="journal article" date="2013" name="Genome Announc.">
        <title>Complete Genome Sequence of the Thermophilic and Facultatively Chemolithoautotrophic Sulfate Reducer Archaeoglobus sulfaticallidus Strain PM70-1T.</title>
        <authorList>
            <person name="Stokke R."/>
            <person name="Hocking W.P."/>
            <person name="Steinsbu B.O."/>
            <person name="Steen I.H."/>
        </authorList>
    </citation>
    <scope>NUCLEOTIDE SEQUENCE [LARGE SCALE GENOMIC DNA]</scope>
    <source>
        <strain evidence="9">PM70-1</strain>
    </source>
</reference>
<keyword evidence="10" id="KW-1185">Reference proteome</keyword>
<dbReference type="KEGG" id="ast:Asulf_00422"/>
<dbReference type="Pfam" id="PF12838">
    <property type="entry name" value="Fer4_7"/>
    <property type="match status" value="2"/>
</dbReference>
<evidence type="ECO:0000256" key="4">
    <source>
        <dbReference type="ARBA" id="ARBA00022737"/>
    </source>
</evidence>
<keyword evidence="4" id="KW-0677">Repeat</keyword>